<protein>
    <submittedName>
        <fullName evidence="2">Uncharacterized protein</fullName>
    </submittedName>
</protein>
<dbReference type="RefSeq" id="WP_003536176.1">
    <property type="nucleotide sequence ID" value="NZ_CP021818.1"/>
</dbReference>
<feature type="chain" id="PRO_5043152559" evidence="1">
    <location>
        <begin position="29"/>
        <end position="221"/>
    </location>
</feature>
<evidence type="ECO:0000256" key="1">
    <source>
        <dbReference type="SAM" id="SignalP"/>
    </source>
</evidence>
<accession>A0A222J8F4</accession>
<proteinExistence type="predicted"/>
<dbReference type="Proteomes" id="UP000429484">
    <property type="component" value="Unassembled WGS sequence"/>
</dbReference>
<sequence>MRRRISTRLAAAGIVLICVGKSPQFASAADDRPLIWSPSKTGANAYKFRFGVRRTGRWNTSAGAEVSMDATRSGKINPPGTPVRLWGTVSRGSGRGAVTRSSQVSVDYNALRGTGNFGAGTARSWIVTPTLDAEVHRSIALQCNAYENRCSEPRLTQSAKLVSPASRTSLTVQSQVSRDGISGVSRIGVEQNFGNLRLGAAVADPLLAPRSVVDVRYSLKW</sequence>
<dbReference type="AlphaFoldDB" id="A0A222J8F4"/>
<reference evidence="2 3" key="1">
    <citation type="journal article" date="2013" name="Genome Biol.">
        <title>Comparative genomics of the core and accessory genomes of 48 Sinorhizobium strains comprising five genospecies.</title>
        <authorList>
            <person name="Sugawara M."/>
            <person name="Epstein B."/>
            <person name="Badgley B.D."/>
            <person name="Unno T."/>
            <person name="Xu L."/>
            <person name="Reese J."/>
            <person name="Gyaneshwar P."/>
            <person name="Denny R."/>
            <person name="Mudge J."/>
            <person name="Bharti A.K."/>
            <person name="Farmer A.D."/>
            <person name="May G.D."/>
            <person name="Woodward J.E."/>
            <person name="Medigue C."/>
            <person name="Vallenet D."/>
            <person name="Lajus A."/>
            <person name="Rouy Z."/>
            <person name="Martinez-Vaz B."/>
            <person name="Tiffin P."/>
            <person name="Young N.D."/>
            <person name="Sadowsky M.J."/>
        </authorList>
    </citation>
    <scope>NUCLEOTIDE SEQUENCE [LARGE SCALE GENOMIC DNA]</scope>
    <source>
        <strain evidence="2 3">N6B1</strain>
    </source>
</reference>
<comment type="caution">
    <text evidence="2">The sequence shown here is derived from an EMBL/GenBank/DDBJ whole genome shotgun (WGS) entry which is preliminary data.</text>
</comment>
<name>A0A222J8F4_RHIML</name>
<dbReference type="EMBL" id="WISR01000282">
    <property type="protein sequence ID" value="MQW37876.1"/>
    <property type="molecule type" value="Genomic_DNA"/>
</dbReference>
<evidence type="ECO:0000313" key="3">
    <source>
        <dbReference type="Proteomes" id="UP000429484"/>
    </source>
</evidence>
<keyword evidence="1" id="KW-0732">Signal</keyword>
<gene>
    <name evidence="2" type="ORF">GHK53_35355</name>
</gene>
<evidence type="ECO:0000313" key="2">
    <source>
        <dbReference type="EMBL" id="MQW37876.1"/>
    </source>
</evidence>
<feature type="signal peptide" evidence="1">
    <location>
        <begin position="1"/>
        <end position="28"/>
    </location>
</feature>
<organism evidence="2 3">
    <name type="scientific">Rhizobium meliloti</name>
    <name type="common">Ensifer meliloti</name>
    <name type="synonym">Sinorhizobium meliloti</name>
    <dbReference type="NCBI Taxonomy" id="382"/>
    <lineage>
        <taxon>Bacteria</taxon>
        <taxon>Pseudomonadati</taxon>
        <taxon>Pseudomonadota</taxon>
        <taxon>Alphaproteobacteria</taxon>
        <taxon>Hyphomicrobiales</taxon>
        <taxon>Rhizobiaceae</taxon>
        <taxon>Sinorhizobium/Ensifer group</taxon>
        <taxon>Sinorhizobium</taxon>
    </lineage>
</organism>